<evidence type="ECO:0000313" key="3">
    <source>
        <dbReference type="Proteomes" id="UP000405075"/>
    </source>
</evidence>
<organism evidence="2 3">
    <name type="scientific">Acinetobacter towneri</name>
    <dbReference type="NCBI Taxonomy" id="202956"/>
    <lineage>
        <taxon>Bacteria</taxon>
        <taxon>Pseudomonadati</taxon>
        <taxon>Pseudomonadota</taxon>
        <taxon>Gammaproteobacteria</taxon>
        <taxon>Moraxellales</taxon>
        <taxon>Moraxellaceae</taxon>
        <taxon>Acinetobacter</taxon>
    </lineage>
</organism>
<proteinExistence type="predicted"/>
<dbReference type="PROSITE" id="PS51301">
    <property type="entry name" value="KILA_N"/>
    <property type="match status" value="1"/>
</dbReference>
<dbReference type="EMBL" id="CP046045">
    <property type="protein sequence ID" value="QGM27391.1"/>
    <property type="molecule type" value="Genomic_DNA"/>
</dbReference>
<dbReference type="Pfam" id="PF04383">
    <property type="entry name" value="KilA-N"/>
    <property type="match status" value="1"/>
</dbReference>
<reference evidence="3" key="1">
    <citation type="submission" date="2019-11" db="EMBL/GenBank/DDBJ databases">
        <title>Escherichia coli 1916D6.</title>
        <authorList>
            <person name="Yao H."/>
            <person name="Du X."/>
            <person name="Yu R."/>
            <person name="Li A."/>
        </authorList>
    </citation>
    <scope>NUCLEOTIDE SEQUENCE [LARGE SCALE GENOMIC DNA]</scope>
    <source>
        <strain evidence="3">19110F47</strain>
    </source>
</reference>
<accession>A0AAP9KIU3</accession>
<dbReference type="InterPro" id="IPR018004">
    <property type="entry name" value="KilA/APSES_HTH"/>
</dbReference>
<dbReference type="SMART" id="SM01252">
    <property type="entry name" value="KilA-N"/>
    <property type="match status" value="1"/>
</dbReference>
<dbReference type="AlphaFoldDB" id="A0AAP9KIU3"/>
<dbReference type="Proteomes" id="UP000405075">
    <property type="component" value="Chromosome"/>
</dbReference>
<evidence type="ECO:0000259" key="1">
    <source>
        <dbReference type="PROSITE" id="PS51301"/>
    </source>
</evidence>
<name>A0AAP9KIU3_9GAMM</name>
<feature type="domain" description="KilA-N" evidence="1">
    <location>
        <begin position="12"/>
        <end position="117"/>
    </location>
</feature>
<dbReference type="InterPro" id="IPR017880">
    <property type="entry name" value="KilA_N"/>
</dbReference>
<gene>
    <name evidence="2" type="ORF">GJD93_06740</name>
</gene>
<dbReference type="RefSeq" id="WP_154320635.1">
    <property type="nucleotide sequence ID" value="NZ_CP046045.1"/>
</dbReference>
<sequence length="321" mass="36083">MSNLTQNPLNPNTQPLVIGDLSVRQDEDGRYCLNDLHKASGGENKHAPYRFIRLEQTIDLVNEIEQAPDMVLGRKAVNSIHGGNDRGTYVVKELVYAYAMWISAKFHLQVIRAYDSMVARLFTENTKQVLITDKTTKKDRVPLKDAVNMLVGKAKFLNYSDAYKLIHHRFDVEHIEDIPQDQIPVAVEYVHQLMGDYIPKAERMDDAELKSLRMLDADTTNKVMNYFHALHDEIKRLGGVSPEYPNFDKESIVSAVVTRMVGSSRMLLTIGVSGKPNISFVPNNAWILSDENIAGIIGDTAGPDKSVLPDIIYAATKRLSK</sequence>
<protein>
    <submittedName>
        <fullName evidence="2">KilA-N domain-containing protein</fullName>
    </submittedName>
</protein>
<evidence type="ECO:0000313" key="2">
    <source>
        <dbReference type="EMBL" id="QGM27391.1"/>
    </source>
</evidence>